<accession>A0A1D6NQ48</accession>
<dbReference type="Pfam" id="PF13516">
    <property type="entry name" value="LRR_6"/>
    <property type="match status" value="2"/>
</dbReference>
<gene>
    <name evidence="1" type="ORF">ZEAMMB73_Zm00001d044625</name>
</gene>
<organism evidence="1">
    <name type="scientific">Zea mays</name>
    <name type="common">Maize</name>
    <dbReference type="NCBI Taxonomy" id="4577"/>
    <lineage>
        <taxon>Eukaryota</taxon>
        <taxon>Viridiplantae</taxon>
        <taxon>Streptophyta</taxon>
        <taxon>Embryophyta</taxon>
        <taxon>Tracheophyta</taxon>
        <taxon>Spermatophyta</taxon>
        <taxon>Magnoliopsida</taxon>
        <taxon>Liliopsida</taxon>
        <taxon>Poales</taxon>
        <taxon>Poaceae</taxon>
        <taxon>PACMAD clade</taxon>
        <taxon>Panicoideae</taxon>
        <taxon>Andropogonodae</taxon>
        <taxon>Andropogoneae</taxon>
        <taxon>Tripsacinae</taxon>
        <taxon>Zea</taxon>
    </lineage>
</organism>
<evidence type="ECO:0000313" key="1">
    <source>
        <dbReference type="EMBL" id="ONM42077.1"/>
    </source>
</evidence>
<dbReference type="InterPro" id="IPR001611">
    <property type="entry name" value="Leu-rich_rpt"/>
</dbReference>
<protein>
    <submittedName>
        <fullName evidence="1">Uncharacterized protein</fullName>
    </submittedName>
</protein>
<dbReference type="EMBL" id="CM007649">
    <property type="protein sequence ID" value="ONM42077.1"/>
    <property type="molecule type" value="Genomic_DNA"/>
</dbReference>
<name>A0A1D6NQ48_MAIZE</name>
<dbReference type="SUPFAM" id="SSF52047">
    <property type="entry name" value="RNI-like"/>
    <property type="match status" value="1"/>
</dbReference>
<proteinExistence type="predicted"/>
<dbReference type="SMART" id="SM00367">
    <property type="entry name" value="LRR_CC"/>
    <property type="match status" value="2"/>
</dbReference>
<reference evidence="1" key="1">
    <citation type="submission" date="2015-12" db="EMBL/GenBank/DDBJ databases">
        <title>Update maize B73 reference genome by single molecule sequencing technologies.</title>
        <authorList>
            <consortium name="Maize Genome Sequencing Project"/>
            <person name="Ware D."/>
        </authorList>
    </citation>
    <scope>NUCLEOTIDE SEQUENCE [LARGE SCALE GENOMIC DNA]</scope>
    <source>
        <tissue evidence="1">Seedling</tissue>
    </source>
</reference>
<dbReference type="Gene3D" id="3.80.10.10">
    <property type="entry name" value="Ribonuclease Inhibitor"/>
    <property type="match status" value="1"/>
</dbReference>
<dbReference type="InterPro" id="IPR032675">
    <property type="entry name" value="LRR_dom_sf"/>
</dbReference>
<dbReference type="AlphaFoldDB" id="A0A1D6NQ48"/>
<dbReference type="InterPro" id="IPR006553">
    <property type="entry name" value="Leu-rich_rpt_Cys-con_subtyp"/>
</dbReference>
<sequence length="70" mass="7807">MLARLQVLDMSQCQNITDVGVSSILKSVPNLLELDLSYCCPVTPSMVRNFQKLPKLQALKLEAANSWPMD</sequence>